<dbReference type="Gene3D" id="3.30.2010.10">
    <property type="entry name" value="Metalloproteases ('zincins'), catalytic domain"/>
    <property type="match status" value="1"/>
</dbReference>
<keyword evidence="3" id="KW-1185">Reference proteome</keyword>
<dbReference type="Pfam" id="PF01863">
    <property type="entry name" value="YgjP-like"/>
    <property type="match status" value="1"/>
</dbReference>
<evidence type="ECO:0000313" key="3">
    <source>
        <dbReference type="Proteomes" id="UP000603317"/>
    </source>
</evidence>
<gene>
    <name evidence="2" type="ORF">GCM10010923_20160</name>
</gene>
<organism evidence="2 3">
    <name type="scientific">Blastomonas marina</name>
    <dbReference type="NCBI Taxonomy" id="1867408"/>
    <lineage>
        <taxon>Bacteria</taxon>
        <taxon>Pseudomonadati</taxon>
        <taxon>Pseudomonadota</taxon>
        <taxon>Alphaproteobacteria</taxon>
        <taxon>Sphingomonadales</taxon>
        <taxon>Sphingomonadaceae</taxon>
        <taxon>Blastomonas</taxon>
    </lineage>
</organism>
<dbReference type="EMBL" id="BMID01000001">
    <property type="protein sequence ID" value="GGA09705.1"/>
    <property type="molecule type" value="Genomic_DNA"/>
</dbReference>
<proteinExistence type="predicted"/>
<dbReference type="PANTHER" id="PTHR30399">
    <property type="entry name" value="UNCHARACTERIZED PROTEIN YGJP"/>
    <property type="match status" value="1"/>
</dbReference>
<sequence>MSEHRLSLEGREVPVRIRRHATARRMTLRIAPDGEAVAITIPRWGREREAMRFATDRRDWIARQLAARPEPLVLRDGAWLPFRGEELLVDHDRARPRRIALDGTRLVVGGPDENLDRRIERWLRARMLDLLAGDVPYFCAAAGIDPVPFRLTSARRRWGSCSSGGTLRINWRLVMAPDFVRRAVVAHEVAHLVHFDHSPAFRALCDSLAPGLQEPSDRWLKAKGRSLYAAYP</sequence>
<feature type="domain" description="YgjP-like metallopeptidase" evidence="1">
    <location>
        <begin position="24"/>
        <end position="222"/>
    </location>
</feature>
<protein>
    <recommendedName>
        <fullName evidence="1">YgjP-like metallopeptidase domain-containing protein</fullName>
    </recommendedName>
</protein>
<dbReference type="Proteomes" id="UP000603317">
    <property type="component" value="Unassembled WGS sequence"/>
</dbReference>
<evidence type="ECO:0000313" key="2">
    <source>
        <dbReference type="EMBL" id="GGA09705.1"/>
    </source>
</evidence>
<comment type="caution">
    <text evidence="2">The sequence shown here is derived from an EMBL/GenBank/DDBJ whole genome shotgun (WGS) entry which is preliminary data.</text>
</comment>
<dbReference type="RefSeq" id="WP_229658163.1">
    <property type="nucleotide sequence ID" value="NZ_BMID01000001.1"/>
</dbReference>
<dbReference type="PANTHER" id="PTHR30399:SF1">
    <property type="entry name" value="UTP PYROPHOSPHATASE"/>
    <property type="match status" value="1"/>
</dbReference>
<name>A0ABQ1FFT8_9SPHN</name>
<reference evidence="3" key="1">
    <citation type="journal article" date="2019" name="Int. J. Syst. Evol. Microbiol.">
        <title>The Global Catalogue of Microorganisms (GCM) 10K type strain sequencing project: providing services to taxonomists for standard genome sequencing and annotation.</title>
        <authorList>
            <consortium name="The Broad Institute Genomics Platform"/>
            <consortium name="The Broad Institute Genome Sequencing Center for Infectious Disease"/>
            <person name="Wu L."/>
            <person name="Ma J."/>
        </authorList>
    </citation>
    <scope>NUCLEOTIDE SEQUENCE [LARGE SCALE GENOMIC DNA]</scope>
    <source>
        <strain evidence="3">CGMCC 1.15297</strain>
    </source>
</reference>
<dbReference type="InterPro" id="IPR053136">
    <property type="entry name" value="UTP_pyrophosphatase-like"/>
</dbReference>
<evidence type="ECO:0000259" key="1">
    <source>
        <dbReference type="Pfam" id="PF01863"/>
    </source>
</evidence>
<dbReference type="CDD" id="cd07344">
    <property type="entry name" value="M48_yhfN_like"/>
    <property type="match status" value="1"/>
</dbReference>
<dbReference type="InterPro" id="IPR002725">
    <property type="entry name" value="YgjP-like_metallopeptidase"/>
</dbReference>
<accession>A0ABQ1FFT8</accession>